<evidence type="ECO:0000256" key="3">
    <source>
        <dbReference type="RuleBase" id="RU361155"/>
    </source>
</evidence>
<evidence type="ECO:0000256" key="1">
    <source>
        <dbReference type="ARBA" id="ARBA00005771"/>
    </source>
</evidence>
<evidence type="ECO:0000259" key="4">
    <source>
        <dbReference type="Pfam" id="PF00685"/>
    </source>
</evidence>
<dbReference type="InterPro" id="IPR027417">
    <property type="entry name" value="P-loop_NTPase"/>
</dbReference>
<dbReference type="OrthoDB" id="205623at2759"/>
<dbReference type="PANTHER" id="PTHR11783">
    <property type="entry name" value="SULFOTRANSFERASE SULT"/>
    <property type="match status" value="1"/>
</dbReference>
<gene>
    <name evidence="5" type="ORF">Ahy_A08g040576</name>
</gene>
<dbReference type="SMR" id="A0A445C099"/>
<dbReference type="Pfam" id="PF00685">
    <property type="entry name" value="Sulfotransfer_1"/>
    <property type="match status" value="1"/>
</dbReference>
<evidence type="ECO:0000313" key="6">
    <source>
        <dbReference type="Proteomes" id="UP000289738"/>
    </source>
</evidence>
<keyword evidence="6" id="KW-1185">Reference proteome</keyword>
<dbReference type="STRING" id="3818.A0A445C099"/>
<evidence type="ECO:0000313" key="5">
    <source>
        <dbReference type="EMBL" id="RYR44208.1"/>
    </source>
</evidence>
<dbReference type="Gramene" id="arahy.Tifrunner.gnm2.ann2.Ah08g291600.1">
    <property type="protein sequence ID" value="arahy.Tifrunner.gnm2.ann2.Ah08g291600.1-CDS"/>
    <property type="gene ID" value="arahy.Tifrunner.gnm2.ann2.Ah08g291600"/>
</dbReference>
<dbReference type="EC" id="2.8.2.-" evidence="3"/>
<protein>
    <recommendedName>
        <fullName evidence="3">Sulfotransferase</fullName>
        <ecNumber evidence="3">2.8.2.-</ecNumber>
    </recommendedName>
</protein>
<dbReference type="InterPro" id="IPR000863">
    <property type="entry name" value="Sulfotransferase_dom"/>
</dbReference>
<accession>A0A445C099</accession>
<keyword evidence="2 3" id="KW-0808">Transferase</keyword>
<sequence length="334" mass="38691">MSMEDEEAIEGEHLLSQECKNMIISLPRERGWRTRYLYFFQDFWCQSAEIQSITKFQNHFQAKDTDIIIATIPKSGTTWLKALAFAIANRGRFAPSEKNHPLLTSNSHALVPFLEYTVYGGRFDHVPDLSNMVEPRLFVTHIPYHSLAKSIKDSNCKIIYICRNPLDTVVSTWIFINKIKPEYLPTLTLEEAFEMYCEGKIGYGPSWNHMLGYWNESTARPEKILFLKYEDLKKDTIFHAKKLGEFLGCPFTIEEENNGLIESIIKLCSFENMRELEVNKSGTFASNFENKYLFRKAQIGDWINYFSPSMVEKLSKILQEKLNGSGLSFEVLHS</sequence>
<dbReference type="EMBL" id="SDMP01000008">
    <property type="protein sequence ID" value="RYR44208.1"/>
    <property type="molecule type" value="Genomic_DNA"/>
</dbReference>
<comment type="similarity">
    <text evidence="1 3">Belongs to the sulfotransferase 1 family.</text>
</comment>
<evidence type="ECO:0000256" key="2">
    <source>
        <dbReference type="ARBA" id="ARBA00022679"/>
    </source>
</evidence>
<organism evidence="5 6">
    <name type="scientific">Arachis hypogaea</name>
    <name type="common">Peanut</name>
    <dbReference type="NCBI Taxonomy" id="3818"/>
    <lineage>
        <taxon>Eukaryota</taxon>
        <taxon>Viridiplantae</taxon>
        <taxon>Streptophyta</taxon>
        <taxon>Embryophyta</taxon>
        <taxon>Tracheophyta</taxon>
        <taxon>Spermatophyta</taxon>
        <taxon>Magnoliopsida</taxon>
        <taxon>eudicotyledons</taxon>
        <taxon>Gunneridae</taxon>
        <taxon>Pentapetalae</taxon>
        <taxon>rosids</taxon>
        <taxon>fabids</taxon>
        <taxon>Fabales</taxon>
        <taxon>Fabaceae</taxon>
        <taxon>Papilionoideae</taxon>
        <taxon>50 kb inversion clade</taxon>
        <taxon>dalbergioids sensu lato</taxon>
        <taxon>Dalbergieae</taxon>
        <taxon>Pterocarpus clade</taxon>
        <taxon>Arachis</taxon>
    </lineage>
</organism>
<dbReference type="Gene3D" id="3.40.50.300">
    <property type="entry name" value="P-loop containing nucleotide triphosphate hydrolases"/>
    <property type="match status" value="1"/>
</dbReference>
<proteinExistence type="inferred from homology"/>
<comment type="caution">
    <text evidence="5">The sequence shown here is derived from an EMBL/GenBank/DDBJ whole genome shotgun (WGS) entry which is preliminary data.</text>
</comment>
<name>A0A445C099_ARAHY</name>
<reference evidence="5 6" key="1">
    <citation type="submission" date="2019-01" db="EMBL/GenBank/DDBJ databases">
        <title>Sequencing of cultivated peanut Arachis hypogaea provides insights into genome evolution and oil improvement.</title>
        <authorList>
            <person name="Chen X."/>
        </authorList>
    </citation>
    <scope>NUCLEOTIDE SEQUENCE [LARGE SCALE GENOMIC DNA]</scope>
    <source>
        <strain evidence="6">cv. Fuhuasheng</strain>
        <tissue evidence="5">Leaves</tissue>
    </source>
</reference>
<feature type="domain" description="Sulfotransferase" evidence="4">
    <location>
        <begin position="64"/>
        <end position="326"/>
    </location>
</feature>
<dbReference type="GO" id="GO:0008146">
    <property type="term" value="F:sulfotransferase activity"/>
    <property type="evidence" value="ECO:0007669"/>
    <property type="project" value="InterPro"/>
</dbReference>
<dbReference type="SUPFAM" id="SSF52540">
    <property type="entry name" value="P-loop containing nucleoside triphosphate hydrolases"/>
    <property type="match status" value="1"/>
</dbReference>
<dbReference type="Proteomes" id="UP000289738">
    <property type="component" value="Chromosome A08"/>
</dbReference>
<dbReference type="AlphaFoldDB" id="A0A445C099"/>